<evidence type="ECO:0000313" key="7">
    <source>
        <dbReference type="EMBL" id="MCF1749662.1"/>
    </source>
</evidence>
<name>A0ABS9BPQ8_9BACT</name>
<evidence type="ECO:0000256" key="5">
    <source>
        <dbReference type="ARBA" id="ARBA00023136"/>
    </source>
</evidence>
<dbReference type="PANTHER" id="PTHR39087">
    <property type="entry name" value="UPF0104 MEMBRANE PROTEIN MJ1595"/>
    <property type="match status" value="1"/>
</dbReference>
<reference evidence="7 8" key="1">
    <citation type="submission" date="2022-01" db="EMBL/GenBank/DDBJ databases">
        <title>Mariniradius saccharolyticus sp. nov., isolated from sediment of a river.</title>
        <authorList>
            <person name="Liu H."/>
        </authorList>
    </citation>
    <scope>NUCLEOTIDE SEQUENCE [LARGE SCALE GENOMIC DNA]</scope>
    <source>
        <strain evidence="7 8">RY-2</strain>
    </source>
</reference>
<protein>
    <submittedName>
        <fullName evidence="7">Flippase-like domain-containing protein</fullName>
    </submittedName>
</protein>
<dbReference type="InterPro" id="IPR022791">
    <property type="entry name" value="L-PG_synthase/AglD"/>
</dbReference>
<keyword evidence="8" id="KW-1185">Reference proteome</keyword>
<sequence length="333" mass="37509">MRFNTKQWIQVGVSLVLAAWIFWFLYKDVSIQRLGEALEETSYSWLLLSLMVGVYGYWVRAWRWKLLIEADGSAQVSTGRSFVALMIGYLTNLLIPRAGEVSRCGVLSKSEEIPMGRLLGTVVLERSVDLILMIMTVLVAFFWERNTFLDLVADLVNVDMVSKNLGTILPIGIAGVLVAILFFYLLFYKYRENSTVRMIRHFFRDFITGILSVRKVDNQWGFWGSSVGLWLLYYLMMVLVAWAIPSTASLAYSSILMVMVMGSIGMIAPVQGGIGTFHALVAFILMVYGLEEEEGKIFAVIIHSSQLIVIVLLGLVSLAYFLKITSKKESKSS</sequence>
<evidence type="ECO:0000256" key="4">
    <source>
        <dbReference type="ARBA" id="ARBA00022989"/>
    </source>
</evidence>
<keyword evidence="2" id="KW-1003">Cell membrane</keyword>
<feature type="transmembrane region" description="Helical" evidence="6">
    <location>
        <begin position="118"/>
        <end position="143"/>
    </location>
</feature>
<keyword evidence="3 6" id="KW-0812">Transmembrane</keyword>
<dbReference type="Pfam" id="PF03706">
    <property type="entry name" value="LPG_synthase_TM"/>
    <property type="match status" value="1"/>
</dbReference>
<dbReference type="NCBIfam" id="TIGR00374">
    <property type="entry name" value="flippase-like domain"/>
    <property type="match status" value="1"/>
</dbReference>
<evidence type="ECO:0000256" key="2">
    <source>
        <dbReference type="ARBA" id="ARBA00022475"/>
    </source>
</evidence>
<dbReference type="PANTHER" id="PTHR39087:SF2">
    <property type="entry name" value="UPF0104 MEMBRANE PROTEIN MJ1595"/>
    <property type="match status" value="1"/>
</dbReference>
<keyword evidence="5 6" id="KW-0472">Membrane</keyword>
<dbReference type="EMBL" id="JAKEVZ010000001">
    <property type="protein sequence ID" value="MCF1749662.1"/>
    <property type="molecule type" value="Genomic_DNA"/>
</dbReference>
<evidence type="ECO:0000256" key="1">
    <source>
        <dbReference type="ARBA" id="ARBA00004651"/>
    </source>
</evidence>
<feature type="transmembrane region" description="Helical" evidence="6">
    <location>
        <begin position="274"/>
        <end position="291"/>
    </location>
</feature>
<dbReference type="RefSeq" id="WP_234859835.1">
    <property type="nucleotide sequence ID" value="NZ_JAKEVZ010000001.1"/>
</dbReference>
<comment type="caution">
    <text evidence="7">The sequence shown here is derived from an EMBL/GenBank/DDBJ whole genome shotgun (WGS) entry which is preliminary data.</text>
</comment>
<feature type="transmembrane region" description="Helical" evidence="6">
    <location>
        <begin position="220"/>
        <end position="244"/>
    </location>
</feature>
<feature type="transmembrane region" description="Helical" evidence="6">
    <location>
        <begin position="42"/>
        <end position="59"/>
    </location>
</feature>
<comment type="subcellular location">
    <subcellularLocation>
        <location evidence="1">Cell membrane</location>
        <topology evidence="1">Multi-pass membrane protein</topology>
    </subcellularLocation>
</comment>
<evidence type="ECO:0000256" key="3">
    <source>
        <dbReference type="ARBA" id="ARBA00022692"/>
    </source>
</evidence>
<feature type="transmembrane region" description="Helical" evidence="6">
    <location>
        <begin position="168"/>
        <end position="188"/>
    </location>
</feature>
<evidence type="ECO:0000256" key="6">
    <source>
        <dbReference type="SAM" id="Phobius"/>
    </source>
</evidence>
<keyword evidence="4 6" id="KW-1133">Transmembrane helix</keyword>
<dbReference type="Proteomes" id="UP001201449">
    <property type="component" value="Unassembled WGS sequence"/>
</dbReference>
<feature type="transmembrane region" description="Helical" evidence="6">
    <location>
        <begin position="297"/>
        <end position="322"/>
    </location>
</feature>
<evidence type="ECO:0000313" key="8">
    <source>
        <dbReference type="Proteomes" id="UP001201449"/>
    </source>
</evidence>
<proteinExistence type="predicted"/>
<feature type="transmembrane region" description="Helical" evidence="6">
    <location>
        <begin position="7"/>
        <end position="26"/>
    </location>
</feature>
<feature type="transmembrane region" description="Helical" evidence="6">
    <location>
        <begin position="250"/>
        <end position="267"/>
    </location>
</feature>
<organism evidence="7 8">
    <name type="scientific">Mariniradius sediminis</name>
    <dbReference type="NCBI Taxonomy" id="2909237"/>
    <lineage>
        <taxon>Bacteria</taxon>
        <taxon>Pseudomonadati</taxon>
        <taxon>Bacteroidota</taxon>
        <taxon>Cytophagia</taxon>
        <taxon>Cytophagales</taxon>
        <taxon>Cyclobacteriaceae</taxon>
        <taxon>Mariniradius</taxon>
    </lineage>
</organism>
<gene>
    <name evidence="7" type="ORF">L0U89_01160</name>
</gene>
<accession>A0ABS9BPQ8</accession>